<sequence length="130" mass="14413">MGPNTLYKLGLFQFHGFTKDVDLANENFTKVLRCKYGEEGGGLSQHTEIVECNEGSHFCFAASCIYLNSGFGFPPPKVKKAVHNVTKWGCSMNGSRYGMSRLLPDSDMLCDEPRFTGEKDVDLANINYTG</sequence>
<reference evidence="2" key="2">
    <citation type="submission" date="2016-06" db="UniProtKB">
        <authorList>
            <consortium name="WormBaseParasite"/>
        </authorList>
    </citation>
    <scope>IDENTIFICATION</scope>
</reference>
<evidence type="ECO:0000313" key="1">
    <source>
        <dbReference type="Proteomes" id="UP000050741"/>
    </source>
</evidence>
<dbReference type="Proteomes" id="UP000050741">
    <property type="component" value="Unassembled WGS sequence"/>
</dbReference>
<accession>A0A183CNG8</accession>
<reference evidence="1" key="1">
    <citation type="submission" date="2014-05" db="EMBL/GenBank/DDBJ databases">
        <title>The genome and life-stage specific transcriptomes of Globodera pallida elucidate key aspects of plant parasitism by a cyst nematode.</title>
        <authorList>
            <person name="Cotton J.A."/>
            <person name="Lilley C.J."/>
            <person name="Jones L.M."/>
            <person name="Kikuchi T."/>
            <person name="Reid A.J."/>
            <person name="Thorpe P."/>
            <person name="Tsai I.J."/>
            <person name="Beasley H."/>
            <person name="Blok V."/>
            <person name="Cock P.J.A."/>
            <person name="Van den Akker S.E."/>
            <person name="Holroyd N."/>
            <person name="Hunt M."/>
            <person name="Mantelin S."/>
            <person name="Naghra H."/>
            <person name="Pain A."/>
            <person name="Palomares-Rius J.E."/>
            <person name="Zarowiecki M."/>
            <person name="Berriman M."/>
            <person name="Jones J.T."/>
            <person name="Urwin P.E."/>
        </authorList>
    </citation>
    <scope>NUCLEOTIDE SEQUENCE [LARGE SCALE GENOMIC DNA]</scope>
    <source>
        <strain evidence="1">Lindley</strain>
    </source>
</reference>
<proteinExistence type="predicted"/>
<protein>
    <submittedName>
        <fullName evidence="2">BTB/POZ domain-containing protein</fullName>
    </submittedName>
</protein>
<dbReference type="AlphaFoldDB" id="A0A183CNG8"/>
<organism evidence="1 2">
    <name type="scientific">Globodera pallida</name>
    <name type="common">Potato cyst nematode worm</name>
    <name type="synonym">Heterodera pallida</name>
    <dbReference type="NCBI Taxonomy" id="36090"/>
    <lineage>
        <taxon>Eukaryota</taxon>
        <taxon>Metazoa</taxon>
        <taxon>Ecdysozoa</taxon>
        <taxon>Nematoda</taxon>
        <taxon>Chromadorea</taxon>
        <taxon>Rhabditida</taxon>
        <taxon>Tylenchina</taxon>
        <taxon>Tylenchomorpha</taxon>
        <taxon>Tylenchoidea</taxon>
        <taxon>Heteroderidae</taxon>
        <taxon>Heteroderinae</taxon>
        <taxon>Globodera</taxon>
    </lineage>
</organism>
<dbReference type="WBParaSite" id="GPLIN_001442500">
    <property type="protein sequence ID" value="GPLIN_001442500"/>
    <property type="gene ID" value="GPLIN_001442500"/>
</dbReference>
<name>A0A183CNG8_GLOPA</name>
<keyword evidence="1" id="KW-1185">Reference proteome</keyword>
<evidence type="ECO:0000313" key="2">
    <source>
        <dbReference type="WBParaSite" id="GPLIN_001442500"/>
    </source>
</evidence>